<dbReference type="Gene3D" id="3.40.50.1820">
    <property type="entry name" value="alpha/beta hydrolase"/>
    <property type="match status" value="1"/>
</dbReference>
<dbReference type="InterPro" id="IPR000639">
    <property type="entry name" value="Epox_hydrolase-like"/>
</dbReference>
<dbReference type="InterPro" id="IPR029058">
    <property type="entry name" value="AB_hydrolase_fold"/>
</dbReference>
<dbReference type="PANTHER" id="PTHR43329">
    <property type="entry name" value="EPOXIDE HYDROLASE"/>
    <property type="match status" value="1"/>
</dbReference>
<name>A0ABU6J593_9BURK</name>
<dbReference type="PRINTS" id="PR00412">
    <property type="entry name" value="EPOXHYDRLASE"/>
</dbReference>
<dbReference type="GO" id="GO:0016787">
    <property type="term" value="F:hydrolase activity"/>
    <property type="evidence" value="ECO:0007669"/>
    <property type="project" value="UniProtKB-KW"/>
</dbReference>
<feature type="domain" description="AB hydrolase-1" evidence="2">
    <location>
        <begin position="26"/>
        <end position="274"/>
    </location>
</feature>
<gene>
    <name evidence="3" type="ORF">RY831_06010</name>
</gene>
<keyword evidence="4" id="KW-1185">Reference proteome</keyword>
<sequence>MLEHFPSDRREVNGVDIHFRHGGNGPPLLLLHGFPQTHVIWHRVADALAERFTLVMPDLRGYGDSSKPPGDRHHANYSKRNMALDMAELMAGLGHDRFDLCGHDRGGRVAHRLALDHPDAVKKLMVIDISPTRTMYEATDMRFATLYYHWFMLIQPHPLPETLIGNNASFFLHYTLGGWGSGGASYIDPAAMAEYERCFCTPEAIHAACEDYRAAATIDLEHDRDHDATKLSCPTHVVWGEHGVVGKLFKPMEDWQAKCALPVTGKALPAGHFIPDQVPELLLQEMQAFFSGD</sequence>
<evidence type="ECO:0000259" key="2">
    <source>
        <dbReference type="Pfam" id="PF00561"/>
    </source>
</evidence>
<dbReference type="SUPFAM" id="SSF53474">
    <property type="entry name" value="alpha/beta-Hydrolases"/>
    <property type="match status" value="1"/>
</dbReference>
<accession>A0ABU6J593</accession>
<proteinExistence type="predicted"/>
<dbReference type="PRINTS" id="PR00111">
    <property type="entry name" value="ABHYDROLASE"/>
</dbReference>
<comment type="caution">
    <text evidence="3">The sequence shown here is derived from an EMBL/GenBank/DDBJ whole genome shotgun (WGS) entry which is preliminary data.</text>
</comment>
<evidence type="ECO:0000313" key="4">
    <source>
        <dbReference type="Proteomes" id="UP001352263"/>
    </source>
</evidence>
<evidence type="ECO:0000256" key="1">
    <source>
        <dbReference type="ARBA" id="ARBA00022801"/>
    </source>
</evidence>
<dbReference type="Pfam" id="PF00561">
    <property type="entry name" value="Abhydrolase_1"/>
    <property type="match status" value="1"/>
</dbReference>
<keyword evidence="1 3" id="KW-0378">Hydrolase</keyword>
<protein>
    <submittedName>
        <fullName evidence="3">Alpha/beta hydrolase</fullName>
    </submittedName>
</protein>
<dbReference type="InterPro" id="IPR000073">
    <property type="entry name" value="AB_hydrolase_1"/>
</dbReference>
<reference evidence="3 4" key="1">
    <citation type="submission" date="2023-10" db="EMBL/GenBank/DDBJ databases">
        <title>Noviherbaspirillum sp. CPCC 100848 genome assembly.</title>
        <authorList>
            <person name="Li X.Y."/>
            <person name="Fang X.M."/>
        </authorList>
    </citation>
    <scope>NUCLEOTIDE SEQUENCE [LARGE SCALE GENOMIC DNA]</scope>
    <source>
        <strain evidence="3 4">CPCC 100848</strain>
    </source>
</reference>
<evidence type="ECO:0000313" key="3">
    <source>
        <dbReference type="EMBL" id="MEC4718693.1"/>
    </source>
</evidence>
<organism evidence="3 4">
    <name type="scientific">Noviherbaspirillum album</name>
    <dbReference type="NCBI Taxonomy" id="3080276"/>
    <lineage>
        <taxon>Bacteria</taxon>
        <taxon>Pseudomonadati</taxon>
        <taxon>Pseudomonadota</taxon>
        <taxon>Betaproteobacteria</taxon>
        <taxon>Burkholderiales</taxon>
        <taxon>Oxalobacteraceae</taxon>
        <taxon>Noviherbaspirillum</taxon>
    </lineage>
</organism>
<dbReference type="Proteomes" id="UP001352263">
    <property type="component" value="Unassembled WGS sequence"/>
</dbReference>
<dbReference type="EMBL" id="JAWIIV010000003">
    <property type="protein sequence ID" value="MEC4718693.1"/>
    <property type="molecule type" value="Genomic_DNA"/>
</dbReference>